<dbReference type="PANTHER" id="PTHR23235:SF120">
    <property type="entry name" value="KRUPPEL-LIKE FACTOR 15"/>
    <property type="match status" value="1"/>
</dbReference>
<dbReference type="SUPFAM" id="SSF57667">
    <property type="entry name" value="beta-beta-alpha zinc fingers"/>
    <property type="match status" value="3"/>
</dbReference>
<dbReference type="EMBL" id="CAJOBS010000106">
    <property type="protein sequence ID" value="CAF4496933.1"/>
    <property type="molecule type" value="Genomic_DNA"/>
</dbReference>
<dbReference type="FunFam" id="3.30.160.60:FF:001485">
    <property type="entry name" value="Krueppel-related zinc finger protein"/>
    <property type="match status" value="1"/>
</dbReference>
<dbReference type="GO" id="GO:0005634">
    <property type="term" value="C:nucleus"/>
    <property type="evidence" value="ECO:0007669"/>
    <property type="project" value="UniProtKB-SubCell"/>
</dbReference>
<evidence type="ECO:0000256" key="11">
    <source>
        <dbReference type="PROSITE-ProRule" id="PRU00042"/>
    </source>
</evidence>
<dbReference type="GO" id="GO:0000981">
    <property type="term" value="F:DNA-binding transcription factor activity, RNA polymerase II-specific"/>
    <property type="evidence" value="ECO:0007669"/>
    <property type="project" value="TreeGrafter"/>
</dbReference>
<dbReference type="Pfam" id="PF00096">
    <property type="entry name" value="zf-C2H2"/>
    <property type="match status" value="5"/>
</dbReference>
<dbReference type="FunFam" id="3.30.160.60:FF:000512">
    <property type="entry name" value="zinc finger protein 197 isoform X1"/>
    <property type="match status" value="1"/>
</dbReference>
<dbReference type="Proteomes" id="UP000663872">
    <property type="component" value="Unassembled WGS sequence"/>
</dbReference>
<evidence type="ECO:0000259" key="13">
    <source>
        <dbReference type="PROSITE" id="PS50157"/>
    </source>
</evidence>
<evidence type="ECO:0000256" key="8">
    <source>
        <dbReference type="ARBA" id="ARBA00023125"/>
    </source>
</evidence>
<feature type="region of interest" description="Disordered" evidence="12">
    <location>
        <begin position="187"/>
        <end position="207"/>
    </location>
</feature>
<dbReference type="PROSITE" id="PS50157">
    <property type="entry name" value="ZINC_FINGER_C2H2_2"/>
    <property type="match status" value="5"/>
</dbReference>
<evidence type="ECO:0000313" key="14">
    <source>
        <dbReference type="EMBL" id="CAF3400436.1"/>
    </source>
</evidence>
<evidence type="ECO:0000256" key="1">
    <source>
        <dbReference type="ARBA" id="ARBA00004123"/>
    </source>
</evidence>
<dbReference type="Gene3D" id="3.30.160.60">
    <property type="entry name" value="Classic Zinc Finger"/>
    <property type="match status" value="5"/>
</dbReference>
<dbReference type="FunFam" id="3.30.160.60:FF:000096">
    <property type="entry name" value="Zinc finger and BTB domain-containing protein 18 isoform 1"/>
    <property type="match status" value="1"/>
</dbReference>
<feature type="domain" description="C2H2-type" evidence="13">
    <location>
        <begin position="299"/>
        <end position="326"/>
    </location>
</feature>
<organism evidence="15 17">
    <name type="scientific">Rotaria socialis</name>
    <dbReference type="NCBI Taxonomy" id="392032"/>
    <lineage>
        <taxon>Eukaryota</taxon>
        <taxon>Metazoa</taxon>
        <taxon>Spiralia</taxon>
        <taxon>Gnathifera</taxon>
        <taxon>Rotifera</taxon>
        <taxon>Eurotatoria</taxon>
        <taxon>Bdelloidea</taxon>
        <taxon>Philodinida</taxon>
        <taxon>Philodinidae</taxon>
        <taxon>Rotaria</taxon>
    </lineage>
</organism>
<proteinExistence type="inferred from homology"/>
<dbReference type="GO" id="GO:0008270">
    <property type="term" value="F:zinc ion binding"/>
    <property type="evidence" value="ECO:0007669"/>
    <property type="project" value="UniProtKB-KW"/>
</dbReference>
<evidence type="ECO:0000256" key="12">
    <source>
        <dbReference type="SAM" id="MobiDB-lite"/>
    </source>
</evidence>
<keyword evidence="10" id="KW-0539">Nucleus</keyword>
<keyword evidence="4" id="KW-0677">Repeat</keyword>
<dbReference type="EMBL" id="CAJNYU010000961">
    <property type="protein sequence ID" value="CAF3400436.1"/>
    <property type="molecule type" value="Genomic_DNA"/>
</dbReference>
<feature type="domain" description="C2H2-type" evidence="13">
    <location>
        <begin position="355"/>
        <end position="382"/>
    </location>
</feature>
<dbReference type="FunFam" id="3.30.160.60:FF:000325">
    <property type="entry name" value="ZFP90 zinc finger protein"/>
    <property type="match status" value="1"/>
</dbReference>
<evidence type="ECO:0000313" key="17">
    <source>
        <dbReference type="Proteomes" id="UP000663872"/>
    </source>
</evidence>
<feature type="region of interest" description="Disordered" evidence="12">
    <location>
        <begin position="103"/>
        <end position="124"/>
    </location>
</feature>
<evidence type="ECO:0000256" key="4">
    <source>
        <dbReference type="ARBA" id="ARBA00022737"/>
    </source>
</evidence>
<sequence>MTAVNCTNMDSATVDVSSSLWRTVTDPSPFDGNFISSWRDHHHHPHPHDLVVHHDYAPFRFVDPHHHHHHYDPTASYYHDTPMDSYGPPSTAAAVSMYSPYMVHRHSPPPTNSNSPSLKSDSTVTTAALQSALGLSSPMNVNVSMNFNAHNIQYSNGYNIPTASSSSAATANLPYEPFYGSNRHQVTSPYHSHNSIPSKIKNRSDPSTMKQAMLLSTTGNYDYKGLSKLCDFFPTPSSSSSTTSNDKRNSWLQTQSASKTSPNKTNEGRVNRCRICGKIYARPSTLKTHLRTHSGEKPYKCDKCCKAFTQAANLTAHLRTHSGEKPFSCDVCGRKFSQSSSVTTHMRTHSGERPYQCKYCRKAFSDSSTLTKHMRVHSGEKPYECSLCRLRFSQSGNLNRHMRIHMNGSNGQHAK</sequence>
<dbReference type="FunFam" id="3.30.160.60:FF:003288">
    <property type="entry name" value="Uncharacterized protein"/>
    <property type="match status" value="1"/>
</dbReference>
<dbReference type="PANTHER" id="PTHR23235">
    <property type="entry name" value="KRUEPPEL-LIKE TRANSCRIPTION FACTOR"/>
    <property type="match status" value="1"/>
</dbReference>
<evidence type="ECO:0000256" key="5">
    <source>
        <dbReference type="ARBA" id="ARBA00022771"/>
    </source>
</evidence>
<evidence type="ECO:0000256" key="9">
    <source>
        <dbReference type="ARBA" id="ARBA00023163"/>
    </source>
</evidence>
<feature type="domain" description="C2H2-type" evidence="13">
    <location>
        <begin position="271"/>
        <end position="298"/>
    </location>
</feature>
<evidence type="ECO:0000313" key="16">
    <source>
        <dbReference type="EMBL" id="CAF4496933.1"/>
    </source>
</evidence>
<keyword evidence="3" id="KW-0479">Metal-binding</keyword>
<evidence type="ECO:0000256" key="6">
    <source>
        <dbReference type="ARBA" id="ARBA00022833"/>
    </source>
</evidence>
<dbReference type="InterPro" id="IPR036236">
    <property type="entry name" value="Znf_C2H2_sf"/>
</dbReference>
<keyword evidence="9" id="KW-0804">Transcription</keyword>
<evidence type="ECO:0000256" key="7">
    <source>
        <dbReference type="ARBA" id="ARBA00023015"/>
    </source>
</evidence>
<dbReference type="GO" id="GO:0000978">
    <property type="term" value="F:RNA polymerase II cis-regulatory region sequence-specific DNA binding"/>
    <property type="evidence" value="ECO:0007669"/>
    <property type="project" value="TreeGrafter"/>
</dbReference>
<dbReference type="PROSITE" id="PS00028">
    <property type="entry name" value="ZINC_FINGER_C2H2_1"/>
    <property type="match status" value="5"/>
</dbReference>
<name>A0A818QCW4_9BILA</name>
<protein>
    <recommendedName>
        <fullName evidence="13">C2H2-type domain-containing protein</fullName>
    </recommendedName>
</protein>
<comment type="subcellular location">
    <subcellularLocation>
        <location evidence="1">Nucleus</location>
    </subcellularLocation>
</comment>
<evidence type="ECO:0000256" key="2">
    <source>
        <dbReference type="ARBA" id="ARBA00006991"/>
    </source>
</evidence>
<evidence type="ECO:0000313" key="15">
    <source>
        <dbReference type="EMBL" id="CAF3639178.1"/>
    </source>
</evidence>
<accession>A0A818QCW4</accession>
<comment type="similarity">
    <text evidence="2">Belongs to the krueppel C2H2-type zinc-finger protein family.</text>
</comment>
<feature type="region of interest" description="Disordered" evidence="12">
    <location>
        <begin position="235"/>
        <end position="267"/>
    </location>
</feature>
<dbReference type="Proteomes" id="UP000663869">
    <property type="component" value="Unassembled WGS sequence"/>
</dbReference>
<gene>
    <name evidence="14" type="ORF">FME351_LOCUS9009</name>
    <name evidence="15" type="ORF">GRG538_LOCUS24582</name>
    <name evidence="16" type="ORF">TOA249_LOCUS3096</name>
</gene>
<dbReference type="AlphaFoldDB" id="A0A818QCW4"/>
<comment type="caution">
    <text evidence="15">The sequence shown here is derived from an EMBL/GenBank/DDBJ whole genome shotgun (WGS) entry which is preliminary data.</text>
</comment>
<feature type="compositionally biased region" description="Low complexity" evidence="12">
    <location>
        <begin position="235"/>
        <end position="244"/>
    </location>
</feature>
<evidence type="ECO:0000256" key="10">
    <source>
        <dbReference type="ARBA" id="ARBA00023242"/>
    </source>
</evidence>
<reference evidence="15" key="1">
    <citation type="submission" date="2021-02" db="EMBL/GenBank/DDBJ databases">
        <authorList>
            <person name="Nowell W R."/>
        </authorList>
    </citation>
    <scope>NUCLEOTIDE SEQUENCE</scope>
</reference>
<dbReference type="SMART" id="SM00355">
    <property type="entry name" value="ZnF_C2H2"/>
    <property type="match status" value="5"/>
</dbReference>
<dbReference type="InterPro" id="IPR013087">
    <property type="entry name" value="Znf_C2H2_type"/>
</dbReference>
<feature type="domain" description="C2H2-type" evidence="13">
    <location>
        <begin position="327"/>
        <end position="354"/>
    </location>
</feature>
<dbReference type="Proteomes" id="UP000663838">
    <property type="component" value="Unassembled WGS sequence"/>
</dbReference>
<keyword evidence="7" id="KW-0805">Transcription regulation</keyword>
<dbReference type="EMBL" id="CAJNYT010004142">
    <property type="protein sequence ID" value="CAF3639178.1"/>
    <property type="molecule type" value="Genomic_DNA"/>
</dbReference>
<evidence type="ECO:0000256" key="3">
    <source>
        <dbReference type="ARBA" id="ARBA00022723"/>
    </source>
</evidence>
<keyword evidence="8" id="KW-0238">DNA-binding</keyword>
<feature type="compositionally biased region" description="Polar residues" evidence="12">
    <location>
        <begin position="187"/>
        <end position="197"/>
    </location>
</feature>
<feature type="domain" description="C2H2-type" evidence="13">
    <location>
        <begin position="383"/>
        <end position="410"/>
    </location>
</feature>
<keyword evidence="6" id="KW-0862">Zinc</keyword>
<keyword evidence="5 11" id="KW-0863">Zinc-finger</keyword>
<feature type="compositionally biased region" description="Polar residues" evidence="12">
    <location>
        <begin position="250"/>
        <end position="265"/>
    </location>
</feature>